<dbReference type="SUPFAM" id="SSF50494">
    <property type="entry name" value="Trypsin-like serine proteases"/>
    <property type="match status" value="1"/>
</dbReference>
<feature type="domain" description="Peptidase S1" evidence="12">
    <location>
        <begin position="32"/>
        <end position="264"/>
    </location>
</feature>
<dbReference type="PROSITE" id="PS50240">
    <property type="entry name" value="TRYPSIN_DOM"/>
    <property type="match status" value="1"/>
</dbReference>
<dbReference type="InterPro" id="IPR001254">
    <property type="entry name" value="Trypsin_dom"/>
</dbReference>
<evidence type="ECO:0000256" key="10">
    <source>
        <dbReference type="RuleBase" id="RU363034"/>
    </source>
</evidence>
<evidence type="ECO:0000256" key="11">
    <source>
        <dbReference type="SAM" id="SignalP"/>
    </source>
</evidence>
<dbReference type="STRING" id="30019.A0A0M3QY75"/>
<dbReference type="PROSITE" id="PS00135">
    <property type="entry name" value="TRYPSIN_SER"/>
    <property type="match status" value="1"/>
</dbReference>
<sequence>MTSTKQRISAVLLLAIFGSVSVQAAPYIGGRVVNGTDAQVESYPFVVSMRGATGSHSCGGSIISEEFVMTAAHCTDGRKASQLSIQYGVTLINAAGPNVVGVKRIIQHELYNPSNSYANDISLLQVERPFKFDYKTIAPVQLPPFNFATPQKEDGGAGVLVGWGLNATGGTIQKNLQQVELKVYSDAECRSRHDGRTDPAYHICGGVDEGGKGQCSGDSGGPMLFDGQQVGIVSWSIKPCTVAPYPGVYCKVANYIDWIHRNQIILANVD</sequence>
<dbReference type="SMART" id="SM00020">
    <property type="entry name" value="Tryp_SPc"/>
    <property type="match status" value="1"/>
</dbReference>
<proteinExistence type="inferred from homology"/>
<dbReference type="AlphaFoldDB" id="A0A0M3QY75"/>
<keyword evidence="8" id="KW-0865">Zymogen</keyword>
<keyword evidence="6 10" id="KW-0378">Hydrolase</keyword>
<dbReference type="InterPro" id="IPR018114">
    <property type="entry name" value="TRYPSIN_HIS"/>
</dbReference>
<dbReference type="GO" id="GO:0004252">
    <property type="term" value="F:serine-type endopeptidase activity"/>
    <property type="evidence" value="ECO:0007669"/>
    <property type="project" value="InterPro"/>
</dbReference>
<keyword evidence="5 11" id="KW-0732">Signal</keyword>
<dbReference type="Pfam" id="PF00089">
    <property type="entry name" value="Trypsin"/>
    <property type="match status" value="1"/>
</dbReference>
<accession>A0A0M3QY75</accession>
<protein>
    <submittedName>
        <fullName evidence="13">CG16749</fullName>
    </submittedName>
</protein>
<evidence type="ECO:0000313" key="14">
    <source>
        <dbReference type="Proteomes" id="UP000494163"/>
    </source>
</evidence>
<keyword evidence="9" id="KW-1015">Disulfide bond</keyword>
<evidence type="ECO:0000256" key="9">
    <source>
        <dbReference type="ARBA" id="ARBA00023157"/>
    </source>
</evidence>
<evidence type="ECO:0000256" key="4">
    <source>
        <dbReference type="ARBA" id="ARBA00022670"/>
    </source>
</evidence>
<dbReference type="PANTHER" id="PTHR24276">
    <property type="entry name" value="POLYSERASE-RELATED"/>
    <property type="match status" value="1"/>
</dbReference>
<dbReference type="SMR" id="A0A0M3QY75"/>
<keyword evidence="7 10" id="KW-0720">Serine protease</keyword>
<name>A0A0M3QY75_DROBS</name>
<dbReference type="FunFam" id="2.40.10.10:FF:000047">
    <property type="entry name" value="Trypsin eta"/>
    <property type="match status" value="1"/>
</dbReference>
<evidence type="ECO:0000259" key="12">
    <source>
        <dbReference type="PROSITE" id="PS50240"/>
    </source>
</evidence>
<evidence type="ECO:0000256" key="8">
    <source>
        <dbReference type="ARBA" id="ARBA00023145"/>
    </source>
</evidence>
<dbReference type="InterPro" id="IPR033116">
    <property type="entry name" value="TRYPSIN_SER"/>
</dbReference>
<evidence type="ECO:0000256" key="5">
    <source>
        <dbReference type="ARBA" id="ARBA00022729"/>
    </source>
</evidence>
<dbReference type="InterPro" id="IPR043504">
    <property type="entry name" value="Peptidase_S1_PA_chymotrypsin"/>
</dbReference>
<keyword evidence="14" id="KW-1185">Reference proteome</keyword>
<dbReference type="OMA" id="CTERHGG"/>
<evidence type="ECO:0000256" key="6">
    <source>
        <dbReference type="ARBA" id="ARBA00022801"/>
    </source>
</evidence>
<feature type="signal peptide" evidence="11">
    <location>
        <begin position="1"/>
        <end position="24"/>
    </location>
</feature>
<dbReference type="EMBL" id="CP012526">
    <property type="protein sequence ID" value="ALC47129.1"/>
    <property type="molecule type" value="Genomic_DNA"/>
</dbReference>
<dbReference type="GO" id="GO:0005576">
    <property type="term" value="C:extracellular region"/>
    <property type="evidence" value="ECO:0007669"/>
    <property type="project" value="UniProtKB-SubCell"/>
</dbReference>
<keyword evidence="3" id="KW-0964">Secreted</keyword>
<reference evidence="13 14" key="1">
    <citation type="submission" date="2015-08" db="EMBL/GenBank/DDBJ databases">
        <title>Ancestral chromatin configuration constrains chromatin evolution on differentiating sex chromosomes in Drosophila.</title>
        <authorList>
            <person name="Zhou Q."/>
            <person name="Bachtrog D."/>
        </authorList>
    </citation>
    <scope>NUCLEOTIDE SEQUENCE [LARGE SCALE GENOMIC DNA]</scope>
    <source>
        <tissue evidence="13">Whole larvae</tissue>
    </source>
</reference>
<dbReference type="PROSITE" id="PS00134">
    <property type="entry name" value="TRYPSIN_HIS"/>
    <property type="match status" value="1"/>
</dbReference>
<dbReference type="Proteomes" id="UP000494163">
    <property type="component" value="Chromosome 3R"/>
</dbReference>
<dbReference type="InterPro" id="IPR001314">
    <property type="entry name" value="Peptidase_S1A"/>
</dbReference>
<dbReference type="CDD" id="cd00190">
    <property type="entry name" value="Tryp_SPc"/>
    <property type="match status" value="1"/>
</dbReference>
<evidence type="ECO:0000256" key="2">
    <source>
        <dbReference type="ARBA" id="ARBA00007664"/>
    </source>
</evidence>
<evidence type="ECO:0000256" key="1">
    <source>
        <dbReference type="ARBA" id="ARBA00004613"/>
    </source>
</evidence>
<keyword evidence="4 10" id="KW-0645">Protease</keyword>
<evidence type="ECO:0000256" key="7">
    <source>
        <dbReference type="ARBA" id="ARBA00022825"/>
    </source>
</evidence>
<feature type="chain" id="PRO_5005788186" evidence="11">
    <location>
        <begin position="25"/>
        <end position="270"/>
    </location>
</feature>
<organism evidence="13 14">
    <name type="scientific">Drosophila busckii</name>
    <name type="common">Fruit fly</name>
    <dbReference type="NCBI Taxonomy" id="30019"/>
    <lineage>
        <taxon>Eukaryota</taxon>
        <taxon>Metazoa</taxon>
        <taxon>Ecdysozoa</taxon>
        <taxon>Arthropoda</taxon>
        <taxon>Hexapoda</taxon>
        <taxon>Insecta</taxon>
        <taxon>Pterygota</taxon>
        <taxon>Neoptera</taxon>
        <taxon>Endopterygota</taxon>
        <taxon>Diptera</taxon>
        <taxon>Brachycera</taxon>
        <taxon>Muscomorpha</taxon>
        <taxon>Ephydroidea</taxon>
        <taxon>Drosophilidae</taxon>
        <taxon>Drosophila</taxon>
    </lineage>
</organism>
<gene>
    <name evidence="13" type="ORF">Dbus_chr3Rg1879</name>
</gene>
<comment type="subcellular location">
    <subcellularLocation>
        <location evidence="1">Secreted</location>
    </subcellularLocation>
</comment>
<dbReference type="OrthoDB" id="10051896at2759"/>
<dbReference type="Gene3D" id="2.40.10.10">
    <property type="entry name" value="Trypsin-like serine proteases"/>
    <property type="match status" value="1"/>
</dbReference>
<dbReference type="InterPro" id="IPR009003">
    <property type="entry name" value="Peptidase_S1_PA"/>
</dbReference>
<dbReference type="PANTHER" id="PTHR24276:SF98">
    <property type="entry name" value="FI18310P1-RELATED"/>
    <property type="match status" value="1"/>
</dbReference>
<comment type="similarity">
    <text evidence="2">Belongs to the peptidase S1 family.</text>
</comment>
<dbReference type="PRINTS" id="PR00722">
    <property type="entry name" value="CHYMOTRYPSIN"/>
</dbReference>
<evidence type="ECO:0000313" key="13">
    <source>
        <dbReference type="EMBL" id="ALC47129.1"/>
    </source>
</evidence>
<dbReference type="InterPro" id="IPR050430">
    <property type="entry name" value="Peptidase_S1"/>
</dbReference>
<evidence type="ECO:0000256" key="3">
    <source>
        <dbReference type="ARBA" id="ARBA00022525"/>
    </source>
</evidence>
<dbReference type="GO" id="GO:0016485">
    <property type="term" value="P:protein processing"/>
    <property type="evidence" value="ECO:0007669"/>
    <property type="project" value="UniProtKB-ARBA"/>
</dbReference>